<keyword evidence="7 12" id="KW-0297">G-protein coupled receptor</keyword>
<dbReference type="GO" id="GO:0033038">
    <property type="term" value="F:bitter taste receptor activity"/>
    <property type="evidence" value="ECO:0007669"/>
    <property type="project" value="InterPro"/>
</dbReference>
<evidence type="ECO:0000256" key="8">
    <source>
        <dbReference type="ARBA" id="ARBA00023136"/>
    </source>
</evidence>
<keyword evidence="9 12" id="KW-0675">Receptor</keyword>
<evidence type="ECO:0000256" key="2">
    <source>
        <dbReference type="ARBA" id="ARBA00007376"/>
    </source>
</evidence>
<comment type="similarity">
    <text evidence="2 11">Belongs to the G-protein coupled receptor T2R family.</text>
</comment>
<keyword evidence="3 12" id="KW-0919">Taste</keyword>
<keyword evidence="8 12" id="KW-0472">Membrane</keyword>
<feature type="transmembrane region" description="Helical" evidence="13">
    <location>
        <begin position="198"/>
        <end position="219"/>
    </location>
</feature>
<dbReference type="EMBL" id="DP001174">
    <property type="protein sequence ID" value="ADD70294.1"/>
    <property type="molecule type" value="Genomic_DNA"/>
</dbReference>
<dbReference type="Gene3D" id="1.20.1070.10">
    <property type="entry name" value="Rhodopsin 7-helix transmembrane proteins"/>
    <property type="match status" value="1"/>
</dbReference>
<dbReference type="EMBL" id="DP001173">
    <property type="protein sequence ID" value="ADD70263.1"/>
    <property type="molecule type" value="Genomic_DNA"/>
</dbReference>
<evidence type="ECO:0000256" key="12">
    <source>
        <dbReference type="RuleBase" id="RU004424"/>
    </source>
</evidence>
<feature type="transmembrane region" description="Helical" evidence="13">
    <location>
        <begin position="20"/>
        <end position="46"/>
    </location>
</feature>
<reference evidence="14" key="1">
    <citation type="submission" date="2010-07" db="EMBL/GenBank/DDBJ databases">
        <title>NISC Comparative Sequencing Initiative.</title>
        <authorList>
            <person name="Benjamin B."/>
            <person name="Blakesley R.W."/>
            <person name="Bouffard G.G."/>
            <person name="Brooks S."/>
            <person name="Chodroff R."/>
            <person name="Chu G."/>
            <person name="Chub I."/>
            <person name="Coleman H."/>
            <person name="Fuksenko T."/>
            <person name="Gestole M."/>
            <person name="Gregory M."/>
            <person name="Guan X."/>
            <person name="Gupta J."/>
            <person name="Gurson N."/>
            <person name="Han J."/>
            <person name="Hansen N."/>
            <person name="Hargrove A."/>
            <person name="Hines-Harris K."/>
            <person name="Ho S.-L."/>
            <person name="Hu P."/>
            <person name="Hurle B."/>
            <person name="Idol J.R."/>
            <person name="Johnson T."/>
            <person name="Kwong P."/>
            <person name="Lee-Lin S.-Q."/>
            <person name="Legaspi R."/>
            <person name="Lovett S."/>
            <person name="Madden M."/>
            <person name="Maduro Q.L."/>
            <person name="Maduro V.B."/>
            <person name="Margulies E.H."/>
            <person name="Masiello C."/>
            <person name="Maskeri B."/>
            <person name="McDowell J."/>
            <person name="Montemayor C."/>
            <person name="Mullikin J.C."/>
            <person name="Myrick J."/>
            <person name="Palumbo A."/>
            <person name="Park M."/>
            <person name="Prasad A."/>
            <person name="Ramsahoye C."/>
            <person name="Reddix-Dugue N."/>
            <person name="Riebow N."/>
            <person name="Schandler K."/>
            <person name="Schmidt B."/>
            <person name="Schueler M.G."/>
            <person name="Sison C."/>
            <person name="Smith L."/>
            <person name="Stantripop S."/>
            <person name="Thomas J.W."/>
            <person name="Thomas P.J."/>
            <person name="Tsipouri V."/>
            <person name="Young A."/>
            <person name="Green E.D."/>
        </authorList>
    </citation>
    <scope>NUCLEOTIDE SEQUENCE</scope>
</reference>
<evidence type="ECO:0000256" key="10">
    <source>
        <dbReference type="ARBA" id="ARBA00023224"/>
    </source>
</evidence>
<feature type="transmembrane region" description="Helical" evidence="13">
    <location>
        <begin position="273"/>
        <end position="295"/>
    </location>
</feature>
<dbReference type="PANTHER" id="PTHR11394:SF47">
    <property type="entry name" value="TASTE RECEPTOR TYPE 2 MEMBER 40"/>
    <property type="match status" value="1"/>
</dbReference>
<dbReference type="FunFam" id="1.20.1070.10:FF:000055">
    <property type="entry name" value="Taste receptor type 2"/>
    <property type="match status" value="1"/>
</dbReference>
<evidence type="ECO:0000256" key="11">
    <source>
        <dbReference type="RuleBase" id="RU004423"/>
    </source>
</evidence>
<feature type="transmembrane region" description="Helical" evidence="13">
    <location>
        <begin position="58"/>
        <end position="79"/>
    </location>
</feature>
<organism evidence="14">
    <name type="scientific">Zonotrichia albicollis</name>
    <name type="common">White-throated sparrow</name>
    <name type="synonym">Fringilla albicollis</name>
    <dbReference type="NCBI Taxonomy" id="44394"/>
    <lineage>
        <taxon>Eukaryota</taxon>
        <taxon>Metazoa</taxon>
        <taxon>Chordata</taxon>
        <taxon>Craniata</taxon>
        <taxon>Vertebrata</taxon>
        <taxon>Euteleostomi</taxon>
        <taxon>Archelosauria</taxon>
        <taxon>Archosauria</taxon>
        <taxon>Dinosauria</taxon>
        <taxon>Saurischia</taxon>
        <taxon>Theropoda</taxon>
        <taxon>Coelurosauria</taxon>
        <taxon>Aves</taxon>
        <taxon>Neognathae</taxon>
        <taxon>Neoaves</taxon>
        <taxon>Telluraves</taxon>
        <taxon>Australaves</taxon>
        <taxon>Passeriformes</taxon>
        <taxon>Passerellidae</taxon>
        <taxon>Zonotrichia</taxon>
    </lineage>
</organism>
<evidence type="ECO:0000256" key="7">
    <source>
        <dbReference type="ARBA" id="ARBA00023040"/>
    </source>
</evidence>
<evidence type="ECO:0000256" key="9">
    <source>
        <dbReference type="ARBA" id="ARBA00023170"/>
    </source>
</evidence>
<dbReference type="CDD" id="cd13950">
    <property type="entry name" value="7tm_TAS2R"/>
    <property type="match status" value="1"/>
</dbReference>
<gene>
    <name evidence="14" type="primary">TAS2R5</name>
</gene>
<protein>
    <recommendedName>
        <fullName evidence="12">Taste receptor type 2</fullName>
    </recommendedName>
</protein>
<keyword evidence="6 13" id="KW-1133">Transmembrane helix</keyword>
<evidence type="ECO:0000256" key="13">
    <source>
        <dbReference type="SAM" id="Phobius"/>
    </source>
</evidence>
<evidence type="ECO:0000256" key="4">
    <source>
        <dbReference type="ARBA" id="ARBA00022606"/>
    </source>
</evidence>
<keyword evidence="4 12" id="KW-0716">Sensory transduction</keyword>
<feature type="transmembrane region" description="Helical" evidence="13">
    <location>
        <begin position="140"/>
        <end position="159"/>
    </location>
</feature>
<name>D5XMA2_ZONAL</name>
<comment type="subcellular location">
    <subcellularLocation>
        <location evidence="1 12">Membrane</location>
        <topology evidence="1 12">Multi-pass membrane protein</topology>
    </subcellularLocation>
</comment>
<dbReference type="Pfam" id="PF05296">
    <property type="entry name" value="TAS2R"/>
    <property type="match status" value="1"/>
</dbReference>
<sequence>MEACHPPQKFNATSYGAPAVAIITLEAFAGMWINAFIVCVLCIAWVQKKTLNSNEKILLLLGCSRISYLCSSWVSHFLSKIYPNYLYAHTILQLLAIFQTFFNYSNLWVSACLCGFYCIKIANFRSSFFIYLKLKVDRMVPWLLLGSEIVALAMGIVIYDHMETAKSSNLTFTCQENFWEARIKMDKHFFSSFFLPGFGYAASFMAVIFSALFLLFSLWKHKHTMQRSSMKDLSMDAHIRAMKSVLSFLVMYSINFVCLILTIIYTMKDETTMTLLISIYLCAFPGIHSLILIFSNPKLEKAMLKILSCVKWEFSSSRNCDNS</sequence>
<dbReference type="SUPFAM" id="SSF81321">
    <property type="entry name" value="Family A G protein-coupled receptor-like"/>
    <property type="match status" value="1"/>
</dbReference>
<dbReference type="InterPro" id="IPR007960">
    <property type="entry name" value="TAS2R"/>
</dbReference>
<dbReference type="AlphaFoldDB" id="D5XMA2"/>
<keyword evidence="10 12" id="KW-0807">Transducer</keyword>
<keyword evidence="5 12" id="KW-0812">Transmembrane</keyword>
<evidence type="ECO:0000256" key="5">
    <source>
        <dbReference type="ARBA" id="ARBA00022692"/>
    </source>
</evidence>
<proteinExistence type="inferred from homology"/>
<evidence type="ECO:0000256" key="3">
    <source>
        <dbReference type="ARBA" id="ARBA00022480"/>
    </source>
</evidence>
<dbReference type="GO" id="GO:0004930">
    <property type="term" value="F:G protein-coupled receptor activity"/>
    <property type="evidence" value="ECO:0007669"/>
    <property type="project" value="UniProtKB-KW"/>
</dbReference>
<evidence type="ECO:0000313" key="14">
    <source>
        <dbReference type="EMBL" id="ADD70263.1"/>
    </source>
</evidence>
<evidence type="ECO:0000256" key="1">
    <source>
        <dbReference type="ARBA" id="ARBA00004141"/>
    </source>
</evidence>
<feature type="transmembrane region" description="Helical" evidence="13">
    <location>
        <begin position="91"/>
        <end position="119"/>
    </location>
</feature>
<dbReference type="PANTHER" id="PTHR11394">
    <property type="entry name" value="TASTE RECEPTOR TYPE 2"/>
    <property type="match status" value="1"/>
</dbReference>
<evidence type="ECO:0000256" key="6">
    <source>
        <dbReference type="ARBA" id="ARBA00022989"/>
    </source>
</evidence>
<dbReference type="GO" id="GO:0016020">
    <property type="term" value="C:membrane"/>
    <property type="evidence" value="ECO:0007669"/>
    <property type="project" value="UniProtKB-SubCell"/>
</dbReference>
<accession>D5XMA2</accession>
<feature type="transmembrane region" description="Helical" evidence="13">
    <location>
        <begin position="245"/>
        <end position="267"/>
    </location>
</feature>